<evidence type="ECO:0000313" key="1">
    <source>
        <dbReference type="EMBL" id="GAF88127.1"/>
    </source>
</evidence>
<accession>X0TIZ1</accession>
<proteinExistence type="predicted"/>
<protein>
    <submittedName>
        <fullName evidence="1">Uncharacterized protein</fullName>
    </submittedName>
</protein>
<reference evidence="1" key="1">
    <citation type="journal article" date="2014" name="Front. Microbiol.">
        <title>High frequency of phylogenetically diverse reductive dehalogenase-homologous genes in deep subseafloor sedimentary metagenomes.</title>
        <authorList>
            <person name="Kawai M."/>
            <person name="Futagami T."/>
            <person name="Toyoda A."/>
            <person name="Takaki Y."/>
            <person name="Nishi S."/>
            <person name="Hori S."/>
            <person name="Arai W."/>
            <person name="Tsubouchi T."/>
            <person name="Morono Y."/>
            <person name="Uchiyama I."/>
            <person name="Ito T."/>
            <person name="Fujiyama A."/>
            <person name="Inagaki F."/>
            <person name="Takami H."/>
        </authorList>
    </citation>
    <scope>NUCLEOTIDE SEQUENCE</scope>
    <source>
        <strain evidence="1">Expedition CK06-06</strain>
    </source>
</reference>
<dbReference type="EMBL" id="BARS01012591">
    <property type="protein sequence ID" value="GAF88127.1"/>
    <property type="molecule type" value="Genomic_DNA"/>
</dbReference>
<comment type="caution">
    <text evidence="1">The sequence shown here is derived from an EMBL/GenBank/DDBJ whole genome shotgun (WGS) entry which is preliminary data.</text>
</comment>
<gene>
    <name evidence="1" type="ORF">S01H1_22343</name>
</gene>
<feature type="non-terminal residue" evidence="1">
    <location>
        <position position="1"/>
    </location>
</feature>
<sequence length="39" mass="4547">PFGELQGLIYRVLYCGEAELVSPSEHQREIVKEIKDERD</sequence>
<dbReference type="AlphaFoldDB" id="X0TIZ1"/>
<organism evidence="1">
    <name type="scientific">marine sediment metagenome</name>
    <dbReference type="NCBI Taxonomy" id="412755"/>
    <lineage>
        <taxon>unclassified sequences</taxon>
        <taxon>metagenomes</taxon>
        <taxon>ecological metagenomes</taxon>
    </lineage>
</organism>
<name>X0TIZ1_9ZZZZ</name>